<comment type="caution">
    <text evidence="2">The sequence shown here is derived from an EMBL/GenBank/DDBJ whole genome shotgun (WGS) entry which is preliminary data.</text>
</comment>
<keyword evidence="3" id="KW-1185">Reference proteome</keyword>
<dbReference type="EMBL" id="NHNT01000003">
    <property type="protein sequence ID" value="OUZ39571.1"/>
    <property type="molecule type" value="Genomic_DNA"/>
</dbReference>
<proteinExistence type="predicted"/>
<name>A0ABX3ZIJ3_9BACL</name>
<reference evidence="2 3" key="1">
    <citation type="journal article" date="2017" name="Int. J. Syst. Evol. Microbiol.">
        <title>Solibacillus kalamii sp. nov., isolated from a high-efficiency particulate arrestance filter system used in the International Space Station.</title>
        <authorList>
            <person name="Checinska Sielaff A."/>
            <person name="Kumar R.M."/>
            <person name="Pal D."/>
            <person name="Mayilraj S."/>
            <person name="Venkateswaran K."/>
        </authorList>
    </citation>
    <scope>NUCLEOTIDE SEQUENCE [LARGE SCALE GENOMIC DNA]</scope>
    <source>
        <strain evidence="2 3">ISSFR-015</strain>
    </source>
</reference>
<dbReference type="SUPFAM" id="SSF55729">
    <property type="entry name" value="Acyl-CoA N-acyltransferases (Nat)"/>
    <property type="match status" value="1"/>
</dbReference>
<evidence type="ECO:0000313" key="2">
    <source>
        <dbReference type="EMBL" id="OUZ39571.1"/>
    </source>
</evidence>
<dbReference type="Proteomes" id="UP000196594">
    <property type="component" value="Unassembled WGS sequence"/>
</dbReference>
<sequence length="261" mass="29793">MDKYEWIALFHKELRQEAVTPGFRREETDHVVRHISKFNEGGFILSSNVNESSAREVIRNELNYFGNLKQSFEWKVYSYDKPDNLTEILKQEGFTIDNPEALMVIKLSESHPFLTNFDLHVVKEITDEQGIHDVIALEDAIWNGSHAELGERLWRDKQNSPDSLYIYGIYDDGQLVSAAWMYLENTSSFASLWGGSTLPQFRGNGYYSKLLAVRAQKAYEKGYSFLTVDASPMSKPILEKAGFSCLAYSYGCQSPTIPVTD</sequence>
<evidence type="ECO:0000313" key="3">
    <source>
        <dbReference type="Proteomes" id="UP000196594"/>
    </source>
</evidence>
<protein>
    <submittedName>
        <fullName evidence="2">GNAT family N-acetyltransferase</fullName>
    </submittedName>
</protein>
<dbReference type="PROSITE" id="PS51186">
    <property type="entry name" value="GNAT"/>
    <property type="match status" value="1"/>
</dbReference>
<dbReference type="InterPro" id="IPR000182">
    <property type="entry name" value="GNAT_dom"/>
</dbReference>
<feature type="domain" description="N-acetyltransferase" evidence="1">
    <location>
        <begin position="120"/>
        <end position="261"/>
    </location>
</feature>
<dbReference type="Gene3D" id="3.40.630.30">
    <property type="match status" value="1"/>
</dbReference>
<dbReference type="Pfam" id="PF00583">
    <property type="entry name" value="Acetyltransf_1"/>
    <property type="match status" value="1"/>
</dbReference>
<dbReference type="CDD" id="cd04301">
    <property type="entry name" value="NAT_SF"/>
    <property type="match status" value="1"/>
</dbReference>
<dbReference type="RefSeq" id="WP_087616937.1">
    <property type="nucleotide sequence ID" value="NZ_JAFBEY010000001.1"/>
</dbReference>
<dbReference type="InterPro" id="IPR016181">
    <property type="entry name" value="Acyl_CoA_acyltransferase"/>
</dbReference>
<accession>A0ABX3ZIJ3</accession>
<gene>
    <name evidence="2" type="ORF">CBM15_07890</name>
</gene>
<organism evidence="2 3">
    <name type="scientific">Solibacillus kalamii</name>
    <dbReference type="NCBI Taxonomy" id="1748298"/>
    <lineage>
        <taxon>Bacteria</taxon>
        <taxon>Bacillati</taxon>
        <taxon>Bacillota</taxon>
        <taxon>Bacilli</taxon>
        <taxon>Bacillales</taxon>
        <taxon>Caryophanaceae</taxon>
        <taxon>Solibacillus</taxon>
    </lineage>
</organism>
<evidence type="ECO:0000259" key="1">
    <source>
        <dbReference type="PROSITE" id="PS51186"/>
    </source>
</evidence>